<dbReference type="Proteomes" id="UP000044602">
    <property type="component" value="Unassembled WGS sequence"/>
</dbReference>
<name>A0A0G4MFZ9_VERLO</name>
<evidence type="ECO:0000256" key="1">
    <source>
        <dbReference type="SAM" id="MobiDB-lite"/>
    </source>
</evidence>
<dbReference type="EMBL" id="CVQH01022439">
    <property type="protein sequence ID" value="CRK33109.1"/>
    <property type="molecule type" value="Genomic_DNA"/>
</dbReference>
<evidence type="ECO:0000313" key="3">
    <source>
        <dbReference type="Proteomes" id="UP000044602"/>
    </source>
</evidence>
<dbReference type="AlphaFoldDB" id="A0A0G4MFZ9"/>
<organism evidence="2 3">
    <name type="scientific">Verticillium longisporum</name>
    <name type="common">Verticillium dahliae var. longisporum</name>
    <dbReference type="NCBI Taxonomy" id="100787"/>
    <lineage>
        <taxon>Eukaryota</taxon>
        <taxon>Fungi</taxon>
        <taxon>Dikarya</taxon>
        <taxon>Ascomycota</taxon>
        <taxon>Pezizomycotina</taxon>
        <taxon>Sordariomycetes</taxon>
        <taxon>Hypocreomycetidae</taxon>
        <taxon>Glomerellales</taxon>
        <taxon>Plectosphaerellaceae</taxon>
        <taxon>Verticillium</taxon>
    </lineage>
</organism>
<keyword evidence="3" id="KW-1185">Reference proteome</keyword>
<sequence length="274" mass="29339">MPIYPDDNILRRILQPLEKGRHLLIAVPHAEMHNDKRRLGPPAHDGLEIGPVRVLRLLRLGLVLFIQEAALGDDDGDAVPQPRRLRSQHGRRRVAEEGEDGAGVRGRDVDARGPQGLDLLAREGRVLGLEAVGRRAEDVADAGDVVIALEDGGAHALEAPQGDLVARDDGVRDVRAEKGPLGGRPAVLVHIRGGLVDRQTAGLGLFVLDVAATVHHGLGQYVVVEVLLHLDGAVDVWRVFALDKGGREEDVVAVAVGQEDVFGALLVDDKTGVE</sequence>
<feature type="compositionally biased region" description="Basic residues" evidence="1">
    <location>
        <begin position="83"/>
        <end position="92"/>
    </location>
</feature>
<reference evidence="2 3" key="1">
    <citation type="submission" date="2015-05" db="EMBL/GenBank/DDBJ databases">
        <authorList>
            <person name="Wang D.B."/>
            <person name="Wang M."/>
        </authorList>
    </citation>
    <scope>NUCLEOTIDE SEQUENCE [LARGE SCALE GENOMIC DNA]</scope>
    <source>
        <strain evidence="2">VL1</strain>
    </source>
</reference>
<gene>
    <name evidence="2" type="ORF">BN1708_016218</name>
</gene>
<protein>
    <submittedName>
        <fullName evidence="2">Uncharacterized protein</fullName>
    </submittedName>
</protein>
<accession>A0A0G4MFZ9</accession>
<feature type="region of interest" description="Disordered" evidence="1">
    <location>
        <begin position="75"/>
        <end position="111"/>
    </location>
</feature>
<evidence type="ECO:0000313" key="2">
    <source>
        <dbReference type="EMBL" id="CRK33109.1"/>
    </source>
</evidence>
<proteinExistence type="predicted"/>